<dbReference type="AlphaFoldDB" id="A0A2P2NNN7"/>
<dbReference type="EMBL" id="GGEC01063635">
    <property type="protein sequence ID" value="MBX44119.1"/>
    <property type="molecule type" value="Transcribed_RNA"/>
</dbReference>
<accession>A0A2P2NNN7</accession>
<organism evidence="1">
    <name type="scientific">Rhizophora mucronata</name>
    <name type="common">Asiatic mangrove</name>
    <dbReference type="NCBI Taxonomy" id="61149"/>
    <lineage>
        <taxon>Eukaryota</taxon>
        <taxon>Viridiplantae</taxon>
        <taxon>Streptophyta</taxon>
        <taxon>Embryophyta</taxon>
        <taxon>Tracheophyta</taxon>
        <taxon>Spermatophyta</taxon>
        <taxon>Magnoliopsida</taxon>
        <taxon>eudicotyledons</taxon>
        <taxon>Gunneridae</taxon>
        <taxon>Pentapetalae</taxon>
        <taxon>rosids</taxon>
        <taxon>fabids</taxon>
        <taxon>Malpighiales</taxon>
        <taxon>Rhizophoraceae</taxon>
        <taxon>Rhizophora</taxon>
    </lineage>
</organism>
<proteinExistence type="predicted"/>
<reference evidence="1" key="1">
    <citation type="submission" date="2018-02" db="EMBL/GenBank/DDBJ databases">
        <title>Rhizophora mucronata_Transcriptome.</title>
        <authorList>
            <person name="Meera S.P."/>
            <person name="Sreeshan A."/>
            <person name="Augustine A."/>
        </authorList>
    </citation>
    <scope>NUCLEOTIDE SEQUENCE</scope>
    <source>
        <tissue evidence="1">Leaf</tissue>
    </source>
</reference>
<name>A0A2P2NNN7_RHIMU</name>
<protein>
    <submittedName>
        <fullName evidence="1">Uncharacterized protein</fullName>
    </submittedName>
</protein>
<sequence>MHKYCYTSMYKLLHLHIKTDQPMSLIYKTKTSST</sequence>
<evidence type="ECO:0000313" key="1">
    <source>
        <dbReference type="EMBL" id="MBX44119.1"/>
    </source>
</evidence>